<dbReference type="STRING" id="411471.SUBVAR_07309"/>
<gene>
    <name evidence="4" type="ORF">SUBVAR_07309</name>
</gene>
<evidence type="ECO:0000313" key="5">
    <source>
        <dbReference type="Proteomes" id="UP000003438"/>
    </source>
</evidence>
<dbReference type="HOGENOM" id="CLU_046737_8_0_9"/>
<dbReference type="Pfam" id="PF00011">
    <property type="entry name" value="HSP20"/>
    <property type="match status" value="1"/>
</dbReference>
<dbReference type="SUPFAM" id="SSF49764">
    <property type="entry name" value="HSP20-like chaperones"/>
    <property type="match status" value="1"/>
</dbReference>
<organism evidence="4 5">
    <name type="scientific">Subdoligranulum variabile DSM 15176</name>
    <dbReference type="NCBI Taxonomy" id="411471"/>
    <lineage>
        <taxon>Bacteria</taxon>
        <taxon>Bacillati</taxon>
        <taxon>Bacillota</taxon>
        <taxon>Clostridia</taxon>
        <taxon>Eubacteriales</taxon>
        <taxon>Oscillospiraceae</taxon>
        <taxon>Subdoligranulum</taxon>
    </lineage>
</organism>
<comment type="caution">
    <text evidence="4">The sequence shown here is derived from an EMBL/GenBank/DDBJ whole genome shotgun (WGS) entry which is preliminary data.</text>
</comment>
<evidence type="ECO:0000256" key="2">
    <source>
        <dbReference type="RuleBase" id="RU003616"/>
    </source>
</evidence>
<evidence type="ECO:0000256" key="1">
    <source>
        <dbReference type="PROSITE-ProRule" id="PRU00285"/>
    </source>
</evidence>
<dbReference type="InterPro" id="IPR031107">
    <property type="entry name" value="Small_HSP"/>
</dbReference>
<evidence type="ECO:0000313" key="4">
    <source>
        <dbReference type="EMBL" id="EFB74411.1"/>
    </source>
</evidence>
<comment type="similarity">
    <text evidence="1 2">Belongs to the small heat shock protein (HSP20) family.</text>
</comment>
<evidence type="ECO:0000259" key="3">
    <source>
        <dbReference type="PROSITE" id="PS01031"/>
    </source>
</evidence>
<dbReference type="AlphaFoldDB" id="D1PSC6"/>
<proteinExistence type="inferred from homology"/>
<dbReference type="InterPro" id="IPR008978">
    <property type="entry name" value="HSP20-like_chaperone"/>
</dbReference>
<reference evidence="4" key="1">
    <citation type="submission" date="2009-12" db="EMBL/GenBank/DDBJ databases">
        <authorList>
            <person name="Weinstock G."/>
            <person name="Sodergren E."/>
            <person name="Clifton S."/>
            <person name="Fulton L."/>
            <person name="Fulton B."/>
            <person name="Courtney L."/>
            <person name="Fronick C."/>
            <person name="Harrison M."/>
            <person name="Strong C."/>
            <person name="Farmer C."/>
            <person name="Delahaunty K."/>
            <person name="Markovic C."/>
            <person name="Hall O."/>
            <person name="Minx P."/>
            <person name="Tomlinson C."/>
            <person name="Mitreva M."/>
            <person name="Nelson J."/>
            <person name="Hou S."/>
            <person name="Wollam A."/>
            <person name="Pepin K.H."/>
            <person name="Johnson M."/>
            <person name="Bhonagiri V."/>
            <person name="Nash W.E."/>
            <person name="Warren W."/>
            <person name="Chinwalla A."/>
            <person name="Mardis E.R."/>
            <person name="Wilson R.K."/>
        </authorList>
    </citation>
    <scope>NUCLEOTIDE SEQUENCE [LARGE SCALE GENOMIC DNA]</scope>
    <source>
        <strain evidence="4">DSM 15176</strain>
    </source>
</reference>
<dbReference type="Proteomes" id="UP000003438">
    <property type="component" value="Unassembled WGS sequence"/>
</dbReference>
<dbReference type="PANTHER" id="PTHR11527">
    <property type="entry name" value="HEAT-SHOCK PROTEIN 20 FAMILY MEMBER"/>
    <property type="match status" value="1"/>
</dbReference>
<keyword evidence="5" id="KW-1185">Reference proteome</keyword>
<accession>D1PSC6</accession>
<dbReference type="CDD" id="cd06471">
    <property type="entry name" value="ACD_LpsHSP_like"/>
    <property type="match status" value="1"/>
</dbReference>
<feature type="domain" description="SHSP" evidence="3">
    <location>
        <begin position="39"/>
        <end position="154"/>
    </location>
</feature>
<sequence>MMMVPYMFHDALLDDWFQNDWDRDFDRMMAAADPRRAFGKRSANVMKTDVRETENGYDVFVDLPGFKKEDVKLDLQNGYLTITANRSADHDEKDEEGHYIRQERYTGSCARSFYVGDEMKPEDVKASFEDGILKLNLPKAEAKKLPEKQPTQIEIL</sequence>
<dbReference type="Gene3D" id="2.60.40.790">
    <property type="match status" value="1"/>
</dbReference>
<dbReference type="eggNOG" id="COG0071">
    <property type="taxonomic scope" value="Bacteria"/>
</dbReference>
<dbReference type="EMBL" id="ACBY02000071">
    <property type="protein sequence ID" value="EFB74411.1"/>
    <property type="molecule type" value="Genomic_DNA"/>
</dbReference>
<dbReference type="InterPro" id="IPR002068">
    <property type="entry name" value="A-crystallin/Hsp20_dom"/>
</dbReference>
<name>D1PSC6_9FIRM</name>
<protein>
    <submittedName>
        <fullName evidence="4">Hsp20/alpha crystallin family protein</fullName>
    </submittedName>
</protein>
<dbReference type="PROSITE" id="PS01031">
    <property type="entry name" value="SHSP"/>
    <property type="match status" value="1"/>
</dbReference>